<dbReference type="PRINTS" id="PR00080">
    <property type="entry name" value="SDRFAMILY"/>
</dbReference>
<dbReference type="InterPro" id="IPR020904">
    <property type="entry name" value="Sc_DH/Rdtase_CS"/>
</dbReference>
<dbReference type="NCBIfam" id="NF006393">
    <property type="entry name" value="PRK08642.1"/>
    <property type="match status" value="1"/>
</dbReference>
<keyword evidence="3 4" id="KW-0560">Oxidoreductase</keyword>
<evidence type="ECO:0000256" key="1">
    <source>
        <dbReference type="ARBA" id="ARBA00006484"/>
    </source>
</evidence>
<dbReference type="PANTHER" id="PTHR43639:SF1">
    <property type="entry name" value="SHORT-CHAIN DEHYDROGENASE_REDUCTASE FAMILY PROTEIN"/>
    <property type="match status" value="1"/>
</dbReference>
<dbReference type="PROSITE" id="PS00061">
    <property type="entry name" value="ADH_SHORT"/>
    <property type="match status" value="1"/>
</dbReference>
<comment type="subunit">
    <text evidence="2">Homotetramer.</text>
</comment>
<proteinExistence type="inferred from homology"/>
<name>A0ABS7UWV6_9BACI</name>
<dbReference type="Pfam" id="PF13561">
    <property type="entry name" value="adh_short_C2"/>
    <property type="match status" value="1"/>
</dbReference>
<evidence type="ECO:0000313" key="4">
    <source>
        <dbReference type="EMBL" id="MBZ5752773.1"/>
    </source>
</evidence>
<dbReference type="InterPro" id="IPR036291">
    <property type="entry name" value="NAD(P)-bd_dom_sf"/>
</dbReference>
<dbReference type="PRINTS" id="PR00081">
    <property type="entry name" value="GDHRDH"/>
</dbReference>
<comment type="caution">
    <text evidence="4">The sequence shown here is derived from an EMBL/GenBank/DDBJ whole genome shotgun (WGS) entry which is preliminary data.</text>
</comment>
<dbReference type="GO" id="GO:0004316">
    <property type="term" value="F:3-oxoacyl-[acyl-carrier-protein] reductase (NADPH) activity"/>
    <property type="evidence" value="ECO:0007669"/>
    <property type="project" value="UniProtKB-EC"/>
</dbReference>
<evidence type="ECO:0000256" key="3">
    <source>
        <dbReference type="ARBA" id="ARBA00023002"/>
    </source>
</evidence>
<dbReference type="PANTHER" id="PTHR43639">
    <property type="entry name" value="OXIDOREDUCTASE, SHORT-CHAIN DEHYDROGENASE/REDUCTASE FAMILY (AFU_ORTHOLOGUE AFUA_5G02870)"/>
    <property type="match status" value="1"/>
</dbReference>
<dbReference type="RefSeq" id="WP_224141221.1">
    <property type="nucleotide sequence ID" value="NZ_JAIQUM010000068.1"/>
</dbReference>
<sequence>MKFKNKVVLVTGSSRGIGASLARGFAREGATVVVNYLQNKAAAEDVVTSCLELGGDAWAIQADVTNEQAVGEMVDEILLEAGKIDIVVNNALKSFVFDPDKRKLAWQLTWEDYQGQIDGAVHSAHNVCQAVLPAMKKQSKGSIINMVSNLVERPIIPYPEYTTAKTALVGYSRNLAAELGPFGIRVNCVAPGLVYPTDASRDTKEEVKEMIIAQTPLRRLASPSDIEGPVLFLASDWSGFMTGQTLFVDGGLVMK</sequence>
<evidence type="ECO:0000256" key="2">
    <source>
        <dbReference type="ARBA" id="ARBA00011881"/>
    </source>
</evidence>
<dbReference type="InterPro" id="IPR002347">
    <property type="entry name" value="SDR_fam"/>
</dbReference>
<keyword evidence="5" id="KW-1185">Reference proteome</keyword>
<organism evidence="4 5">
    <name type="scientific">Metabacillus rhizolycopersici</name>
    <dbReference type="NCBI Taxonomy" id="2875709"/>
    <lineage>
        <taxon>Bacteria</taxon>
        <taxon>Bacillati</taxon>
        <taxon>Bacillota</taxon>
        <taxon>Bacilli</taxon>
        <taxon>Bacillales</taxon>
        <taxon>Bacillaceae</taxon>
        <taxon>Metabacillus</taxon>
    </lineage>
</organism>
<protein>
    <submittedName>
        <fullName evidence="4">3-oxoacyl-ACP reductase</fullName>
        <ecNumber evidence="4">1.1.1.100</ecNumber>
    </submittedName>
</protein>
<gene>
    <name evidence="4" type="ORF">K9V48_21665</name>
</gene>
<accession>A0ABS7UWV6</accession>
<dbReference type="EC" id="1.1.1.100" evidence="4"/>
<dbReference type="SUPFAM" id="SSF51735">
    <property type="entry name" value="NAD(P)-binding Rossmann-fold domains"/>
    <property type="match status" value="1"/>
</dbReference>
<evidence type="ECO:0000313" key="5">
    <source>
        <dbReference type="Proteomes" id="UP001165287"/>
    </source>
</evidence>
<dbReference type="EMBL" id="JAIQUM010000068">
    <property type="protein sequence ID" value="MBZ5752773.1"/>
    <property type="molecule type" value="Genomic_DNA"/>
</dbReference>
<dbReference type="Proteomes" id="UP001165287">
    <property type="component" value="Unassembled WGS sequence"/>
</dbReference>
<dbReference type="Gene3D" id="3.40.50.720">
    <property type="entry name" value="NAD(P)-binding Rossmann-like Domain"/>
    <property type="match status" value="1"/>
</dbReference>
<reference evidence="4" key="1">
    <citation type="submission" date="2024-05" db="EMBL/GenBank/DDBJ databases">
        <title>Metabacillus sp. nov., isolated from the rhizosphere soil of tomato plants.</title>
        <authorList>
            <person name="Ma R."/>
        </authorList>
    </citation>
    <scope>NUCLEOTIDE SEQUENCE</scope>
    <source>
        <strain evidence="4">DBTR6</strain>
    </source>
</reference>
<comment type="similarity">
    <text evidence="1">Belongs to the short-chain dehydrogenases/reductases (SDR) family.</text>
</comment>